<protein>
    <submittedName>
        <fullName evidence="2">Acetyltransferase (GNAT) family domain-containing protein</fullName>
    </submittedName>
</protein>
<dbReference type="SUPFAM" id="SSF55729">
    <property type="entry name" value="Acyl-CoA N-acyltransferases (Nat)"/>
    <property type="match status" value="1"/>
</dbReference>
<name>A0A179FL86_METCM</name>
<dbReference type="RefSeq" id="XP_018143067.1">
    <property type="nucleotide sequence ID" value="XM_018286431.1"/>
</dbReference>
<dbReference type="PANTHER" id="PTHR42791">
    <property type="entry name" value="GNAT FAMILY ACETYLTRANSFERASE"/>
    <property type="match status" value="1"/>
</dbReference>
<evidence type="ECO:0000259" key="1">
    <source>
        <dbReference type="PROSITE" id="PS51186"/>
    </source>
</evidence>
<keyword evidence="3" id="KW-1185">Reference proteome</keyword>
<dbReference type="KEGG" id="pchm:VFPPC_07596"/>
<dbReference type="EMBL" id="LSBJ02000004">
    <property type="protein sequence ID" value="OAQ65980.1"/>
    <property type="molecule type" value="Genomic_DNA"/>
</dbReference>
<dbReference type="InterPro" id="IPR000182">
    <property type="entry name" value="GNAT_dom"/>
</dbReference>
<gene>
    <name evidence="2" type="ORF">VFPPC_07596</name>
</gene>
<dbReference type="GeneID" id="28850425"/>
<accession>A0A179FL86</accession>
<sequence length="229" mass="26673">MATYELIPNCTFEDAAGIAKNNMTAFYGETWWNMQWDIPLEKIIYMTTKRYPHNLLRDRHVRRHQKVIDTATGEIVGYARWILPESFASSWLDAQPPDASDEDKIRFKKDFDEQPWRTRPEVDDSDELVEEQIRKHTPKVPYIKLDYLGVHPDHHRRGIASMLVQSGVKAANQLGIDLYLVAMGINACNLYKKYGFEELDSLSQDLSRWGFQGTYDTWILIKHPETASH</sequence>
<dbReference type="InterPro" id="IPR052523">
    <property type="entry name" value="Trichothecene_AcTrans"/>
</dbReference>
<evidence type="ECO:0000313" key="2">
    <source>
        <dbReference type="EMBL" id="OAQ65980.1"/>
    </source>
</evidence>
<proteinExistence type="predicted"/>
<reference evidence="2 3" key="1">
    <citation type="journal article" date="2016" name="PLoS Pathog.">
        <title>Biosynthesis of antibiotic leucinostatins in bio-control fungus Purpureocillium lilacinum and their inhibition on phytophthora revealed by genome mining.</title>
        <authorList>
            <person name="Wang G."/>
            <person name="Liu Z."/>
            <person name="Lin R."/>
            <person name="Li E."/>
            <person name="Mao Z."/>
            <person name="Ling J."/>
            <person name="Yang Y."/>
            <person name="Yin W.B."/>
            <person name="Xie B."/>
        </authorList>
    </citation>
    <scope>NUCLEOTIDE SEQUENCE [LARGE SCALE GENOMIC DNA]</scope>
    <source>
        <strain evidence="2">170</strain>
    </source>
</reference>
<dbReference type="CDD" id="cd04301">
    <property type="entry name" value="NAT_SF"/>
    <property type="match status" value="1"/>
</dbReference>
<dbReference type="Gene3D" id="3.40.630.30">
    <property type="match status" value="1"/>
</dbReference>
<dbReference type="PANTHER" id="PTHR42791:SF2">
    <property type="entry name" value="N-ACETYLTRANSFERASE DOMAIN-CONTAINING PROTEIN"/>
    <property type="match status" value="1"/>
</dbReference>
<dbReference type="Proteomes" id="UP000078397">
    <property type="component" value="Unassembled WGS sequence"/>
</dbReference>
<dbReference type="Pfam" id="PF00583">
    <property type="entry name" value="Acetyltransf_1"/>
    <property type="match status" value="1"/>
</dbReference>
<feature type="domain" description="N-acetyltransferase" evidence="1">
    <location>
        <begin position="74"/>
        <end position="225"/>
    </location>
</feature>
<dbReference type="PROSITE" id="PS51186">
    <property type="entry name" value="GNAT"/>
    <property type="match status" value="1"/>
</dbReference>
<comment type="caution">
    <text evidence="2">The sequence shown here is derived from an EMBL/GenBank/DDBJ whole genome shotgun (WGS) entry which is preliminary data.</text>
</comment>
<organism evidence="2 3">
    <name type="scientific">Pochonia chlamydosporia 170</name>
    <dbReference type="NCBI Taxonomy" id="1380566"/>
    <lineage>
        <taxon>Eukaryota</taxon>
        <taxon>Fungi</taxon>
        <taxon>Dikarya</taxon>
        <taxon>Ascomycota</taxon>
        <taxon>Pezizomycotina</taxon>
        <taxon>Sordariomycetes</taxon>
        <taxon>Hypocreomycetidae</taxon>
        <taxon>Hypocreales</taxon>
        <taxon>Clavicipitaceae</taxon>
        <taxon>Pochonia</taxon>
    </lineage>
</organism>
<dbReference type="AlphaFoldDB" id="A0A179FL86"/>
<dbReference type="InterPro" id="IPR016181">
    <property type="entry name" value="Acyl_CoA_acyltransferase"/>
</dbReference>
<dbReference type="STRING" id="1380566.A0A179FL86"/>
<dbReference type="OrthoDB" id="61113at2759"/>
<evidence type="ECO:0000313" key="3">
    <source>
        <dbReference type="Proteomes" id="UP000078397"/>
    </source>
</evidence>
<dbReference type="GO" id="GO:0016747">
    <property type="term" value="F:acyltransferase activity, transferring groups other than amino-acyl groups"/>
    <property type="evidence" value="ECO:0007669"/>
    <property type="project" value="InterPro"/>
</dbReference>